<organism evidence="1 2">
    <name type="scientific">Candidatus Fusicatenibacter intestinigallinarum</name>
    <dbReference type="NCBI Taxonomy" id="2838598"/>
    <lineage>
        <taxon>Bacteria</taxon>
        <taxon>Bacillati</taxon>
        <taxon>Bacillota</taxon>
        <taxon>Clostridia</taxon>
        <taxon>Lachnospirales</taxon>
        <taxon>Lachnospiraceae</taxon>
        <taxon>Fusicatenibacter</taxon>
    </lineage>
</organism>
<comment type="caution">
    <text evidence="1">The sequence shown here is derived from an EMBL/GenBank/DDBJ whole genome shotgun (WGS) entry which is preliminary data.</text>
</comment>
<dbReference type="AlphaFoldDB" id="A0A9D2SLP5"/>
<reference evidence="1" key="1">
    <citation type="journal article" date="2021" name="PeerJ">
        <title>Extensive microbial diversity within the chicken gut microbiome revealed by metagenomics and culture.</title>
        <authorList>
            <person name="Gilroy R."/>
            <person name="Ravi A."/>
            <person name="Getino M."/>
            <person name="Pursley I."/>
            <person name="Horton D.L."/>
            <person name="Alikhan N.F."/>
            <person name="Baker D."/>
            <person name="Gharbi K."/>
            <person name="Hall N."/>
            <person name="Watson M."/>
            <person name="Adriaenssens E.M."/>
            <person name="Foster-Nyarko E."/>
            <person name="Jarju S."/>
            <person name="Secka A."/>
            <person name="Antonio M."/>
            <person name="Oren A."/>
            <person name="Chaudhuri R.R."/>
            <person name="La Ragione R."/>
            <person name="Hildebrand F."/>
            <person name="Pallen M.J."/>
        </authorList>
    </citation>
    <scope>NUCLEOTIDE SEQUENCE</scope>
    <source>
        <strain evidence="1">CHK185-5351</strain>
    </source>
</reference>
<dbReference type="EMBL" id="DWWU01000012">
    <property type="protein sequence ID" value="HJC14770.1"/>
    <property type="molecule type" value="Genomic_DNA"/>
</dbReference>
<gene>
    <name evidence="1" type="ORF">H9705_02920</name>
</gene>
<accession>A0A9D2SLP5</accession>
<proteinExistence type="predicted"/>
<dbReference type="Proteomes" id="UP000823849">
    <property type="component" value="Unassembled WGS sequence"/>
</dbReference>
<name>A0A9D2SLP5_9FIRM</name>
<reference evidence="1" key="2">
    <citation type="submission" date="2021-04" db="EMBL/GenBank/DDBJ databases">
        <authorList>
            <person name="Gilroy R."/>
        </authorList>
    </citation>
    <scope>NUCLEOTIDE SEQUENCE</scope>
    <source>
        <strain evidence="1">CHK185-5351</strain>
    </source>
</reference>
<evidence type="ECO:0000313" key="1">
    <source>
        <dbReference type="EMBL" id="HJC14770.1"/>
    </source>
</evidence>
<evidence type="ECO:0000313" key="2">
    <source>
        <dbReference type="Proteomes" id="UP000823849"/>
    </source>
</evidence>
<sequence length="421" mass="47566">MGNREIVARECDRANMVRRVCMASVDDRTFFHEIRGPLMISGLPAGEITLVGDLICEYAARNDMPTVVLTGRPEILGYLQELREEGSLPGTMISSPASRNYHPMYGLSRKQILQLFRRAGEEAGYGARFDDILPYAEAAITAAASRYPASLPAIHALLEHDDDFIVSLAIRMGLPGVTANSVAGNYQAGVMFRRIIELLEETLEGIAVSDSETKYNLQSGSMGNLSVMAVYQISNHQSLMNAYLREEIFSTLKRVPKLRVILNEVAFCDDSDELLVELFRWKRQGRVELIAVSENVKEMLWDTSLNFGNICLFLHENPEVTETLSREIFGTYPYHYPTLAVGHPPVLLFSFRREEHWAIATEERLRIRCEDLYETRRMLCRTGEKMAIKIMGKSMIYTVPVRKFLPEACGNQYPAAVRSGY</sequence>
<protein>
    <submittedName>
        <fullName evidence="1">Uncharacterized protein</fullName>
    </submittedName>
</protein>